<dbReference type="Pfam" id="PF14281">
    <property type="entry name" value="PDDEXK_4"/>
    <property type="match status" value="1"/>
</dbReference>
<organism evidence="1 2">
    <name type="scientific">Branchiibius hedensis</name>
    <dbReference type="NCBI Taxonomy" id="672460"/>
    <lineage>
        <taxon>Bacteria</taxon>
        <taxon>Bacillati</taxon>
        <taxon>Actinomycetota</taxon>
        <taxon>Actinomycetes</taxon>
        <taxon>Micrococcales</taxon>
        <taxon>Dermacoccaceae</taxon>
        <taxon>Branchiibius</taxon>
    </lineage>
</organism>
<evidence type="ECO:0000313" key="1">
    <source>
        <dbReference type="EMBL" id="SSA34296.1"/>
    </source>
</evidence>
<name>A0A2Y8ZS67_9MICO</name>
<dbReference type="AlphaFoldDB" id="A0A2Y8ZS67"/>
<evidence type="ECO:0000313" key="2">
    <source>
        <dbReference type="Proteomes" id="UP000250028"/>
    </source>
</evidence>
<sequence>MQIGFNVFDVMRHGSHEKQLSNVFAWLLNPDLKATHGLKNLPQQIFLSEINRGLPGARQFRKTFEIVVQELNTADDGNPWDIADIVLENDTERVVIENYYTSDGHGHSYAGYLAHAERDGKRGAVVLLCRDQDSSLQSDGWENAHVVTYGAVVTELHRTLSTNHGYQRDHPDAYSFIDQMYRRFVKGRGRVEDRQLLEFMTAMCATGAAGRYARQAQQAAAEEFGDAIRDQAIERFGEGREVLQRVKNKLRSYSEQVLGPALNETFGDDFVRGVSANYRYSYQWTINFDVDSEGEGNSEAPLQLKFGPSAWFANEKDSASWKRVVEDPDYSRVFITRASRYEIRQTSVSLAEVLDGLPANDRRLHDAIIDLWRSPGDEMH</sequence>
<proteinExistence type="predicted"/>
<gene>
    <name evidence="1" type="ORF">SAMN04489750_1608</name>
</gene>
<dbReference type="InterPro" id="IPR029470">
    <property type="entry name" value="PDDEXK_4"/>
</dbReference>
<keyword evidence="2" id="KW-1185">Reference proteome</keyword>
<dbReference type="EMBL" id="UESZ01000001">
    <property type="protein sequence ID" value="SSA34296.1"/>
    <property type="molecule type" value="Genomic_DNA"/>
</dbReference>
<protein>
    <submittedName>
        <fullName evidence="1">PD-(D/E)XK nuclease superfamily protein</fullName>
    </submittedName>
</protein>
<dbReference type="Proteomes" id="UP000250028">
    <property type="component" value="Unassembled WGS sequence"/>
</dbReference>
<reference evidence="2" key="1">
    <citation type="submission" date="2016-10" db="EMBL/GenBank/DDBJ databases">
        <authorList>
            <person name="Varghese N."/>
            <person name="Submissions S."/>
        </authorList>
    </citation>
    <scope>NUCLEOTIDE SEQUENCE [LARGE SCALE GENOMIC DNA]</scope>
    <source>
        <strain evidence="2">DSM 22951</strain>
    </source>
</reference>
<accession>A0A2Y8ZS67</accession>